<dbReference type="InterPro" id="IPR002898">
    <property type="entry name" value="MotA_ExbB_proton_chnl"/>
</dbReference>
<protein>
    <submittedName>
        <fullName evidence="11">Flagellar motor protein</fullName>
    </submittedName>
</protein>
<proteinExistence type="inferred from homology"/>
<dbReference type="Proteomes" id="UP000297890">
    <property type="component" value="Unassembled WGS sequence"/>
</dbReference>
<dbReference type="NCBIfam" id="NF006583">
    <property type="entry name" value="PRK09109.1"/>
    <property type="match status" value="1"/>
</dbReference>
<organism evidence="11 12">
    <name type="scientific">Candidatus Macondimonas diazotrophica</name>
    <dbReference type="NCBI Taxonomy" id="2305248"/>
    <lineage>
        <taxon>Bacteria</taxon>
        <taxon>Pseudomonadati</taxon>
        <taxon>Pseudomonadota</taxon>
        <taxon>Gammaproteobacteria</taxon>
        <taxon>Chromatiales</taxon>
        <taxon>Ectothiorhodospiraceae</taxon>
        <taxon>Candidatus Macondimonas</taxon>
    </lineage>
</organism>
<feature type="transmembrane region" description="Helical" evidence="8">
    <location>
        <begin position="178"/>
        <end position="201"/>
    </location>
</feature>
<evidence type="ECO:0000256" key="6">
    <source>
        <dbReference type="ARBA" id="ARBA00023136"/>
    </source>
</evidence>
<evidence type="ECO:0000259" key="10">
    <source>
        <dbReference type="Pfam" id="PF20560"/>
    </source>
</evidence>
<keyword evidence="6 8" id="KW-0472">Membrane</keyword>
<evidence type="ECO:0000259" key="9">
    <source>
        <dbReference type="Pfam" id="PF01618"/>
    </source>
</evidence>
<dbReference type="EMBL" id="SRIO01000004">
    <property type="protein sequence ID" value="TFZ83301.1"/>
    <property type="molecule type" value="Genomic_DNA"/>
</dbReference>
<feature type="domain" description="Motility protein A N-terminal" evidence="10">
    <location>
        <begin position="6"/>
        <end position="81"/>
    </location>
</feature>
<feature type="transmembrane region" description="Helical" evidence="8">
    <location>
        <begin position="34"/>
        <end position="56"/>
    </location>
</feature>
<name>A0A4Z0FCM6_9GAMM</name>
<keyword evidence="11" id="KW-0969">Cilium</keyword>
<comment type="subcellular location">
    <subcellularLocation>
        <location evidence="1">Cell membrane</location>
        <topology evidence="1">Multi-pass membrane protein</topology>
    </subcellularLocation>
    <subcellularLocation>
        <location evidence="7">Membrane</location>
        <topology evidence="7">Multi-pass membrane protein</topology>
    </subcellularLocation>
</comment>
<keyword evidence="11" id="KW-0966">Cell projection</keyword>
<dbReference type="PANTHER" id="PTHR30433">
    <property type="entry name" value="CHEMOTAXIS PROTEIN MOTA"/>
    <property type="match status" value="1"/>
</dbReference>
<keyword evidence="11" id="KW-0282">Flagellum</keyword>
<feature type="domain" description="MotA/TolQ/ExbB proton channel" evidence="9">
    <location>
        <begin position="101"/>
        <end position="218"/>
    </location>
</feature>
<gene>
    <name evidence="11" type="ORF">E4680_04425</name>
</gene>
<dbReference type="GO" id="GO:0015031">
    <property type="term" value="P:protein transport"/>
    <property type="evidence" value="ECO:0007669"/>
    <property type="project" value="UniProtKB-KW"/>
</dbReference>
<keyword evidence="3 8" id="KW-0812">Transmembrane</keyword>
<reference evidence="11 12" key="1">
    <citation type="journal article" date="2019" name="ISME J.">
        <title>Candidatus Macondimonas diazotrophica, a novel gammaproteobacterial genus dominating crude-oil-contaminated coastal sediments.</title>
        <authorList>
            <person name="Karthikeyan S."/>
            <person name="Konstantinidis K."/>
        </authorList>
    </citation>
    <scope>NUCLEOTIDE SEQUENCE [LARGE SCALE GENOMIC DNA]</scope>
    <source>
        <strain evidence="11 12">KTK01</strain>
    </source>
</reference>
<keyword evidence="7" id="KW-0653">Protein transport</keyword>
<dbReference type="Pfam" id="PF20560">
    <property type="entry name" value="MotA_N"/>
    <property type="match status" value="1"/>
</dbReference>
<dbReference type="Pfam" id="PF01618">
    <property type="entry name" value="MotA_ExbB"/>
    <property type="match status" value="1"/>
</dbReference>
<keyword evidence="2" id="KW-1003">Cell membrane</keyword>
<dbReference type="GO" id="GO:0005886">
    <property type="term" value="C:plasma membrane"/>
    <property type="evidence" value="ECO:0007669"/>
    <property type="project" value="UniProtKB-SubCell"/>
</dbReference>
<dbReference type="RefSeq" id="WP_135281181.1">
    <property type="nucleotide sequence ID" value="NZ_SRIO01000004.1"/>
</dbReference>
<evidence type="ECO:0000256" key="2">
    <source>
        <dbReference type="ARBA" id="ARBA00022475"/>
    </source>
</evidence>
<accession>A0A4Z0FCM6</accession>
<evidence type="ECO:0000256" key="7">
    <source>
        <dbReference type="RuleBase" id="RU004057"/>
    </source>
</evidence>
<keyword evidence="7" id="KW-0813">Transport</keyword>
<evidence type="ECO:0000256" key="3">
    <source>
        <dbReference type="ARBA" id="ARBA00022692"/>
    </source>
</evidence>
<dbReference type="InterPro" id="IPR047055">
    <property type="entry name" value="MotA-like"/>
</dbReference>
<sequence>MDIFSLIGLVLAGVAVIGGSILKGSGVAALLNPAAFVIVVVGTFASICLHTPMSVFMHAIKMVRLVFAPPRSDLNEIIEKVVSWSQIARKDGLLGLEKVIEQESGEFERKGIQLLVDGTGPEAIRQILEVDVSVKEHRDLQGAKVFESMGIYSPTLGIIGAVLGLMSVMQHLDDPSHLGTGIAAAFVATIYGIGFANLLLLPVSAKLKAAIQEQVQVKEVLIEGFLAIAHGENPRNIETRLKGYLHH</sequence>
<evidence type="ECO:0000313" key="11">
    <source>
        <dbReference type="EMBL" id="TFZ83301.1"/>
    </source>
</evidence>
<evidence type="ECO:0000256" key="4">
    <source>
        <dbReference type="ARBA" id="ARBA00022779"/>
    </source>
</evidence>
<evidence type="ECO:0000256" key="5">
    <source>
        <dbReference type="ARBA" id="ARBA00022989"/>
    </source>
</evidence>
<dbReference type="GO" id="GO:0071978">
    <property type="term" value="P:bacterial-type flagellum-dependent swarming motility"/>
    <property type="evidence" value="ECO:0007669"/>
    <property type="project" value="InterPro"/>
</dbReference>
<dbReference type="GO" id="GO:0006935">
    <property type="term" value="P:chemotaxis"/>
    <property type="evidence" value="ECO:0007669"/>
    <property type="project" value="InterPro"/>
</dbReference>
<keyword evidence="4" id="KW-0283">Flagellar rotation</keyword>
<dbReference type="AlphaFoldDB" id="A0A4Z0FCM6"/>
<keyword evidence="12" id="KW-1185">Reference proteome</keyword>
<dbReference type="OrthoDB" id="9806929at2"/>
<comment type="similarity">
    <text evidence="7">Belongs to the exbB/tolQ family.</text>
</comment>
<keyword evidence="5 8" id="KW-1133">Transmembrane helix</keyword>
<evidence type="ECO:0000256" key="8">
    <source>
        <dbReference type="SAM" id="Phobius"/>
    </source>
</evidence>
<dbReference type="InterPro" id="IPR046786">
    <property type="entry name" value="MotA_N"/>
</dbReference>
<comment type="caution">
    <text evidence="11">The sequence shown here is derived from an EMBL/GenBank/DDBJ whole genome shotgun (WGS) entry which is preliminary data.</text>
</comment>
<evidence type="ECO:0000313" key="12">
    <source>
        <dbReference type="Proteomes" id="UP000297890"/>
    </source>
</evidence>
<evidence type="ECO:0000256" key="1">
    <source>
        <dbReference type="ARBA" id="ARBA00004651"/>
    </source>
</evidence>
<feature type="transmembrane region" description="Helical" evidence="8">
    <location>
        <begin position="151"/>
        <end position="172"/>
    </location>
</feature>
<dbReference type="PANTHER" id="PTHR30433:SF3">
    <property type="entry name" value="MOTILITY PROTEIN A"/>
    <property type="match status" value="1"/>
</dbReference>